<keyword evidence="1" id="KW-0133">Cell shape</keyword>
<dbReference type="OrthoDB" id="9804204at2"/>
<dbReference type="RefSeq" id="WP_097928489.1">
    <property type="nucleotide sequence ID" value="NZ_OCTN01000001.1"/>
</dbReference>
<protein>
    <submittedName>
        <fullName evidence="3">L,D-transpeptidase catalytic domain</fullName>
    </submittedName>
</protein>
<keyword evidence="4" id="KW-1185">Reference proteome</keyword>
<dbReference type="AlphaFoldDB" id="A0A2C9CNY7"/>
<feature type="domain" description="L,D-TPase catalytic" evidence="2">
    <location>
        <begin position="1"/>
        <end position="169"/>
    </location>
</feature>
<evidence type="ECO:0000256" key="1">
    <source>
        <dbReference type="PROSITE-ProRule" id="PRU01373"/>
    </source>
</evidence>
<accession>A0A2C9CNY7</accession>
<sequence length="170" mass="19442">MTPTRHDLVVRGQFAWFAGRRFVCAIGRSGRVLDKVEGDGATPTGCFHLTGGLWRADRVARPDTMLPMARAAYPDIWSDDVRDPAYNSFRKDAETEFGHERLRRRDRLYDIVLFTDQNTDPVVPGEGSAIFVHIWRGPRRGTEGCVAFAEADLRWILQRWTVRSRLIVQP</sequence>
<evidence type="ECO:0000259" key="2">
    <source>
        <dbReference type="PROSITE" id="PS52029"/>
    </source>
</evidence>
<proteinExistence type="predicted"/>
<dbReference type="PANTHER" id="PTHR38589">
    <property type="entry name" value="BLR0621 PROTEIN"/>
    <property type="match status" value="1"/>
</dbReference>
<dbReference type="Pfam" id="PF03734">
    <property type="entry name" value="YkuD"/>
    <property type="match status" value="1"/>
</dbReference>
<name>A0A2C9CNY7_9RHOB</name>
<gene>
    <name evidence="3" type="ORF">SAMN06273572_101793</name>
</gene>
<dbReference type="PROSITE" id="PS52029">
    <property type="entry name" value="LD_TPASE"/>
    <property type="match status" value="1"/>
</dbReference>
<dbReference type="EMBL" id="OCTN01000001">
    <property type="protein sequence ID" value="SOH92942.1"/>
    <property type="molecule type" value="Genomic_DNA"/>
</dbReference>
<dbReference type="GO" id="GO:0016740">
    <property type="term" value="F:transferase activity"/>
    <property type="evidence" value="ECO:0007669"/>
    <property type="project" value="InterPro"/>
</dbReference>
<feature type="active site" description="Nucleophile" evidence="1">
    <location>
        <position position="145"/>
    </location>
</feature>
<organism evidence="3 4">
    <name type="scientific">Pontivivens marinum</name>
    <dbReference type="NCBI Taxonomy" id="1690039"/>
    <lineage>
        <taxon>Bacteria</taxon>
        <taxon>Pseudomonadati</taxon>
        <taxon>Pseudomonadota</taxon>
        <taxon>Alphaproteobacteria</taxon>
        <taxon>Rhodobacterales</taxon>
        <taxon>Paracoccaceae</taxon>
        <taxon>Pontivivens</taxon>
    </lineage>
</organism>
<dbReference type="Proteomes" id="UP000220034">
    <property type="component" value="Unassembled WGS sequence"/>
</dbReference>
<reference evidence="4" key="1">
    <citation type="submission" date="2017-09" db="EMBL/GenBank/DDBJ databases">
        <authorList>
            <person name="Varghese N."/>
            <person name="Submissions S."/>
        </authorList>
    </citation>
    <scope>NUCLEOTIDE SEQUENCE [LARGE SCALE GENOMIC DNA]</scope>
    <source>
        <strain evidence="4">C7</strain>
    </source>
</reference>
<keyword evidence="1" id="KW-0573">Peptidoglycan synthesis</keyword>
<evidence type="ECO:0000313" key="3">
    <source>
        <dbReference type="EMBL" id="SOH92942.1"/>
    </source>
</evidence>
<dbReference type="CDD" id="cd16913">
    <property type="entry name" value="YkuD_like"/>
    <property type="match status" value="1"/>
</dbReference>
<dbReference type="GO" id="GO:0009252">
    <property type="term" value="P:peptidoglycan biosynthetic process"/>
    <property type="evidence" value="ECO:0007669"/>
    <property type="project" value="UniProtKB-KW"/>
</dbReference>
<comment type="pathway">
    <text evidence="1">Cell wall biogenesis; peptidoglycan biosynthesis.</text>
</comment>
<dbReference type="GO" id="GO:0008360">
    <property type="term" value="P:regulation of cell shape"/>
    <property type="evidence" value="ECO:0007669"/>
    <property type="project" value="UniProtKB-UniRule"/>
</dbReference>
<dbReference type="PANTHER" id="PTHR38589:SF1">
    <property type="entry name" value="BLR0621 PROTEIN"/>
    <property type="match status" value="1"/>
</dbReference>
<dbReference type="InterPro" id="IPR005490">
    <property type="entry name" value="LD_TPept_cat_dom"/>
</dbReference>
<dbReference type="GO" id="GO:0071555">
    <property type="term" value="P:cell wall organization"/>
    <property type="evidence" value="ECO:0007669"/>
    <property type="project" value="UniProtKB-UniRule"/>
</dbReference>
<feature type="active site" description="Proton donor/acceptor" evidence="1">
    <location>
        <position position="133"/>
    </location>
</feature>
<evidence type="ECO:0000313" key="4">
    <source>
        <dbReference type="Proteomes" id="UP000220034"/>
    </source>
</evidence>
<keyword evidence="1" id="KW-0961">Cell wall biogenesis/degradation</keyword>